<accession>A0A379E2H1</accession>
<dbReference type="Proteomes" id="UP000255469">
    <property type="component" value="Unassembled WGS sequence"/>
</dbReference>
<dbReference type="Pfam" id="PF01076">
    <property type="entry name" value="Mob_Pre"/>
    <property type="match status" value="1"/>
</dbReference>
<reference evidence="2 3" key="1">
    <citation type="submission" date="2018-06" db="EMBL/GenBank/DDBJ databases">
        <authorList>
            <consortium name="Pathogen Informatics"/>
            <person name="Doyle S."/>
        </authorList>
    </citation>
    <scope>NUCLEOTIDE SEQUENCE [LARGE SCALE GENOMIC DNA]</scope>
    <source>
        <strain evidence="2 3">NCTC13067</strain>
    </source>
</reference>
<evidence type="ECO:0000313" key="3">
    <source>
        <dbReference type="Proteomes" id="UP000255469"/>
    </source>
</evidence>
<protein>
    <submittedName>
        <fullName evidence="2">Plasmid recombination enzyme</fullName>
    </submittedName>
</protein>
<evidence type="ECO:0000256" key="1">
    <source>
        <dbReference type="SAM" id="Coils"/>
    </source>
</evidence>
<keyword evidence="1" id="KW-0175">Coiled coil</keyword>
<dbReference type="CDD" id="cd17242">
    <property type="entry name" value="MobM_relaxase"/>
    <property type="match status" value="1"/>
</dbReference>
<dbReference type="RefSeq" id="WP_025068115.1">
    <property type="nucleotide sequence ID" value="NZ_CAUVPN010000020.1"/>
</dbReference>
<proteinExistence type="predicted"/>
<evidence type="ECO:0000313" key="2">
    <source>
        <dbReference type="EMBL" id="SUB86504.1"/>
    </source>
</evidence>
<feature type="coiled-coil region" evidence="1">
    <location>
        <begin position="219"/>
        <end position="296"/>
    </location>
</feature>
<dbReference type="EMBL" id="UGTM01000001">
    <property type="protein sequence ID" value="SUB86504.1"/>
    <property type="molecule type" value="Genomic_DNA"/>
</dbReference>
<dbReference type="AlphaFoldDB" id="A0A379E2H1"/>
<dbReference type="GO" id="GO:0006310">
    <property type="term" value="P:DNA recombination"/>
    <property type="evidence" value="ECO:0007669"/>
    <property type="project" value="InterPro"/>
</dbReference>
<sequence length="447" mass="51329">MGYAVLHLEKAKGADTGMSAHIERTIHPKNADESRTHLNKELIEFPDGIHSRSEAISHRINTAGITRKIGKNQVRAIRVLLTGTHEKMKQVEESGQLGNWCQDNIQWLQETYGKENVVSAVLHMDEHTPHIHATIVPIVTCERRKAQKEEENGKRKYRKKKAGTTRLCADDVMARNKLKTYQDSYAQLMNKYGLHRGIDGSEAKHISTSEYYKSLIGATENLQSELHTLESSKEQLESELKEVKQGIKVEKLKSSAVTATTAITDSISSLFGSNKVKRLEEENKQLKVDKLELQQSINALCTQITTADILHKQQLELVKSEHTRYVINKQKKESKLEELIPYFADIKAIVRECLQMGFVPNLIKAIACFKKVSFSGSLYSKQHNRKFDTEQSVAYIKNVVRPEQKNKWQLFIDDLPVVDWFKMKYEQWREKAELVYKEKARKRGIKI</sequence>
<gene>
    <name evidence="2" type="ORF">NCTC13067_00143</name>
</gene>
<dbReference type="GO" id="GO:0003677">
    <property type="term" value="F:DNA binding"/>
    <property type="evidence" value="ECO:0007669"/>
    <property type="project" value="InterPro"/>
</dbReference>
<organism evidence="2 3">
    <name type="scientific">Prevotella denticola</name>
    <dbReference type="NCBI Taxonomy" id="28129"/>
    <lineage>
        <taxon>Bacteria</taxon>
        <taxon>Pseudomonadati</taxon>
        <taxon>Bacteroidota</taxon>
        <taxon>Bacteroidia</taxon>
        <taxon>Bacteroidales</taxon>
        <taxon>Prevotellaceae</taxon>
        <taxon>Prevotella</taxon>
    </lineage>
</organism>
<dbReference type="InterPro" id="IPR001668">
    <property type="entry name" value="Mob_Pre"/>
</dbReference>
<dbReference type="Gene3D" id="3.30.930.30">
    <property type="match status" value="1"/>
</dbReference>
<name>A0A379E2H1_9BACT</name>
<dbReference type="NCBIfam" id="NF041497">
    <property type="entry name" value="MobV"/>
    <property type="match status" value="1"/>
</dbReference>